<dbReference type="AlphaFoldDB" id="A0A6J0NX01"/>
<keyword evidence="2" id="KW-0863">Zinc-finger</keyword>
<dbReference type="Pfam" id="PF23121">
    <property type="entry name" value="SPOC_AIPP2"/>
    <property type="match status" value="1"/>
</dbReference>
<dbReference type="InterPro" id="IPR012337">
    <property type="entry name" value="RNaseH-like_sf"/>
</dbReference>
<dbReference type="PANTHER" id="PTHR33304">
    <property type="match status" value="1"/>
</dbReference>
<feature type="region of interest" description="Disordered" evidence="6">
    <location>
        <begin position="1"/>
        <end position="36"/>
    </location>
</feature>
<dbReference type="RefSeq" id="XP_018489189.1">
    <property type="nucleotide sequence ID" value="XM_018633687.2"/>
</dbReference>
<evidence type="ECO:0000256" key="1">
    <source>
        <dbReference type="ARBA" id="ARBA00022723"/>
    </source>
</evidence>
<evidence type="ECO:0000313" key="9">
    <source>
        <dbReference type="Proteomes" id="UP000504610"/>
    </source>
</evidence>
<reference evidence="9" key="1">
    <citation type="journal article" date="2019" name="Database">
        <title>The radish genome database (RadishGD): an integrated information resource for radish genomics.</title>
        <authorList>
            <person name="Yu H.J."/>
            <person name="Baek S."/>
            <person name="Lee Y.J."/>
            <person name="Cho A."/>
            <person name="Mun J.H."/>
        </authorList>
    </citation>
    <scope>NUCLEOTIDE SEQUENCE [LARGE SCALE GENOMIC DNA]</scope>
    <source>
        <strain evidence="9">cv. WK10039</strain>
    </source>
</reference>
<dbReference type="Pfam" id="PF13456">
    <property type="entry name" value="RVT_3"/>
    <property type="match status" value="1"/>
</dbReference>
<dbReference type="InterPro" id="IPR056280">
    <property type="entry name" value="AIPP2-like_SPOC"/>
</dbReference>
<organism evidence="9 10">
    <name type="scientific">Raphanus sativus</name>
    <name type="common">Radish</name>
    <name type="synonym">Raphanus raphanistrum var. sativus</name>
    <dbReference type="NCBI Taxonomy" id="3726"/>
    <lineage>
        <taxon>Eukaryota</taxon>
        <taxon>Viridiplantae</taxon>
        <taxon>Streptophyta</taxon>
        <taxon>Embryophyta</taxon>
        <taxon>Tracheophyta</taxon>
        <taxon>Spermatophyta</taxon>
        <taxon>Magnoliopsida</taxon>
        <taxon>eudicotyledons</taxon>
        <taxon>Gunneridae</taxon>
        <taxon>Pentapetalae</taxon>
        <taxon>rosids</taxon>
        <taxon>malvids</taxon>
        <taxon>Brassicales</taxon>
        <taxon>Brassicaceae</taxon>
        <taxon>Brassiceae</taxon>
        <taxon>Raphanus</taxon>
    </lineage>
</organism>
<evidence type="ECO:0000259" key="7">
    <source>
        <dbReference type="Pfam" id="PF13456"/>
    </source>
</evidence>
<keyword evidence="1" id="KW-0479">Metal-binding</keyword>
<evidence type="ECO:0000313" key="10">
    <source>
        <dbReference type="RefSeq" id="XP_018489189.1"/>
    </source>
</evidence>
<dbReference type="GO" id="GO:0140566">
    <property type="term" value="F:histone reader activity"/>
    <property type="evidence" value="ECO:0007669"/>
    <property type="project" value="InterPro"/>
</dbReference>
<accession>A0A6J0NX01</accession>
<dbReference type="GO" id="GO:0004523">
    <property type="term" value="F:RNA-DNA hybrid ribonuclease activity"/>
    <property type="evidence" value="ECO:0007669"/>
    <property type="project" value="InterPro"/>
</dbReference>
<dbReference type="InterPro" id="IPR036397">
    <property type="entry name" value="RNaseH_sf"/>
</dbReference>
<feature type="domain" description="AIPP2-like SPOC-like" evidence="8">
    <location>
        <begin position="244"/>
        <end position="379"/>
    </location>
</feature>
<keyword evidence="3" id="KW-0862">Zinc</keyword>
<keyword evidence="4" id="KW-0805">Transcription regulation</keyword>
<dbReference type="RefSeq" id="XP_056864851.1">
    <property type="nucleotide sequence ID" value="XM_057008871.1"/>
</dbReference>
<gene>
    <name evidence="10 11 12" type="primary">LOC108859779</name>
</gene>
<dbReference type="RefSeq" id="XP_056864850.1">
    <property type="nucleotide sequence ID" value="XM_057008870.1"/>
</dbReference>
<dbReference type="OrthoDB" id="651601at2759"/>
<sequence>MSSCHSKMPSDSIKVVPGRSKLRVESSNPVARGTQMRRTSKVMLITPEEAVKLSSGLNQEVALPPVSESPRANKIARATSESPRPKIARATSESPRPVLAVQIPEVLRPVPAVRTPEAPRPVLARRPNFEPQRFLPARSAEGLRKVIVCGLRAQSVNTTTAVRQRTNPRSFHQSTDGLPSSPRALEIRSRVKQQADNATHTVEGTVVEVGDKAEDHNANETCQPTSNERISELLLHRPALHPTWKGRIVDSASLPEFDCEFCAKPASYLSRKALRLSKEMPTLLEVELLPTGNILNDVFRRSPRLSDVEFYLFSDEKDTERSKREHAHLFEAMSTRNAMIKANINGTELLIFSSKLLDKTSQFFLRKQYKTENYLWGFFLHDKTSQAPVPGTSYQTDIYLSDGDVVDMDIDTDYPTPNLALKLIAESSQTIPSSSPVKVHREVSPPPGFENPSRSPEKVNKELSVPPGFEKIWTPPLVTLNIHGTSNALSGLTGSAGLVRNESGKWVFGYSRCHKSISEAAAVLLAIYHGLKLLWDSGCRRIRLETTSLEVVGALTTKPKLFYKRKSILGLCKDMILKSWECEIYHVSREENSCAEWLGSRLDGQQVQGLVFFEYPPLGLVDLLEKDRLAAIDK</sequence>
<dbReference type="GO" id="GO:0034244">
    <property type="term" value="P:negative regulation of transcription elongation by RNA polymerase II"/>
    <property type="evidence" value="ECO:0007669"/>
    <property type="project" value="InterPro"/>
</dbReference>
<evidence type="ECO:0000256" key="6">
    <source>
        <dbReference type="SAM" id="MobiDB-lite"/>
    </source>
</evidence>
<dbReference type="Gene3D" id="3.30.420.10">
    <property type="entry name" value="Ribonuclease H-like superfamily/Ribonuclease H"/>
    <property type="match status" value="1"/>
</dbReference>
<dbReference type="KEGG" id="rsz:108859779"/>
<dbReference type="GeneID" id="108859779"/>
<dbReference type="Proteomes" id="UP000504610">
    <property type="component" value="Chromosome 4"/>
</dbReference>
<dbReference type="PANTHER" id="PTHR33304:SF31">
    <property type="entry name" value="GB|AAF19536.1"/>
    <property type="match status" value="1"/>
</dbReference>
<dbReference type="InterPro" id="IPR044730">
    <property type="entry name" value="RNase_H-like_dom_plant"/>
</dbReference>
<evidence type="ECO:0000313" key="12">
    <source>
        <dbReference type="RefSeq" id="XP_056864851.1"/>
    </source>
</evidence>
<dbReference type="InterPro" id="IPR049914">
    <property type="entry name" value="PHD1-3/5-6"/>
</dbReference>
<reference evidence="10 11" key="2">
    <citation type="submission" date="2025-04" db="UniProtKB">
        <authorList>
            <consortium name="RefSeq"/>
        </authorList>
    </citation>
    <scope>IDENTIFICATION</scope>
    <source>
        <tissue evidence="10 11">Leaf</tissue>
    </source>
</reference>
<name>A0A6J0NX01_RAPSA</name>
<protein>
    <submittedName>
        <fullName evidence="10 11">Uncharacterized protein LOC108859779 isoform X1</fullName>
    </submittedName>
</protein>
<evidence type="ECO:0000256" key="2">
    <source>
        <dbReference type="ARBA" id="ARBA00022771"/>
    </source>
</evidence>
<feature type="domain" description="RNase H type-1" evidence="7">
    <location>
        <begin position="481"/>
        <end position="599"/>
    </location>
</feature>
<evidence type="ECO:0000256" key="4">
    <source>
        <dbReference type="ARBA" id="ARBA00023015"/>
    </source>
</evidence>
<feature type="region of interest" description="Disordered" evidence="6">
    <location>
        <begin position="161"/>
        <end position="181"/>
    </location>
</feature>
<proteinExistence type="predicted"/>
<dbReference type="GO" id="GO:0003676">
    <property type="term" value="F:nucleic acid binding"/>
    <property type="evidence" value="ECO:0007669"/>
    <property type="project" value="InterPro"/>
</dbReference>
<dbReference type="CDD" id="cd06222">
    <property type="entry name" value="RNase_H_like"/>
    <property type="match status" value="1"/>
</dbReference>
<keyword evidence="5" id="KW-0804">Transcription</keyword>
<evidence type="ECO:0000313" key="11">
    <source>
        <dbReference type="RefSeq" id="XP_056864850.1"/>
    </source>
</evidence>
<feature type="region of interest" description="Disordered" evidence="6">
    <location>
        <begin position="432"/>
        <end position="461"/>
    </location>
</feature>
<dbReference type="GO" id="GO:0008270">
    <property type="term" value="F:zinc ion binding"/>
    <property type="evidence" value="ECO:0007669"/>
    <property type="project" value="UniProtKB-KW"/>
</dbReference>
<evidence type="ECO:0000256" key="3">
    <source>
        <dbReference type="ARBA" id="ARBA00022833"/>
    </source>
</evidence>
<keyword evidence="9" id="KW-1185">Reference proteome</keyword>
<evidence type="ECO:0000259" key="8">
    <source>
        <dbReference type="Pfam" id="PF23121"/>
    </source>
</evidence>
<feature type="compositionally biased region" description="Polar residues" evidence="6">
    <location>
        <begin position="161"/>
        <end position="178"/>
    </location>
</feature>
<evidence type="ECO:0000256" key="5">
    <source>
        <dbReference type="ARBA" id="ARBA00023163"/>
    </source>
</evidence>
<dbReference type="SUPFAM" id="SSF53098">
    <property type="entry name" value="Ribonuclease H-like"/>
    <property type="match status" value="1"/>
</dbReference>
<dbReference type="InterPro" id="IPR002156">
    <property type="entry name" value="RNaseH_domain"/>
</dbReference>